<comment type="cofactor">
    <cofactor evidence="1">
        <name>heme</name>
        <dbReference type="ChEBI" id="CHEBI:30413"/>
    </cofactor>
</comment>
<dbReference type="Pfam" id="PF00067">
    <property type="entry name" value="p450"/>
    <property type="match status" value="1"/>
</dbReference>
<comment type="similarity">
    <text evidence="2 7">Belongs to the cytochrome P450 family.</text>
</comment>
<organism evidence="9 10">
    <name type="scientific">Apiospora marii</name>
    <dbReference type="NCBI Taxonomy" id="335849"/>
    <lineage>
        <taxon>Eukaryota</taxon>
        <taxon>Fungi</taxon>
        <taxon>Dikarya</taxon>
        <taxon>Ascomycota</taxon>
        <taxon>Pezizomycotina</taxon>
        <taxon>Sordariomycetes</taxon>
        <taxon>Xylariomycetidae</taxon>
        <taxon>Amphisphaeriales</taxon>
        <taxon>Apiosporaceae</taxon>
        <taxon>Apiospora</taxon>
    </lineage>
</organism>
<dbReference type="EMBL" id="JAQQWI010000022">
    <property type="protein sequence ID" value="KAK7996095.1"/>
    <property type="molecule type" value="Genomic_DNA"/>
</dbReference>
<dbReference type="PROSITE" id="PS00086">
    <property type="entry name" value="CYTOCHROME_P450"/>
    <property type="match status" value="1"/>
</dbReference>
<sequence length="556" mass="62008">MTSLVEWQQVSVLRYAAQGLIGLIAFVLINACRQILFRSKTEPPSVFHWIPYVGNAVSYGMDPVGFFHKYRAKASFCNRHGPILGLFFPADTNKYGDVFTFTLYGRKITCYLGIEGNDFILNGKLQDVNAEEVYGPLTIPVFGSDVVYDCPNSKLMEQKKFVKFGLTQAALQAHVPLIENEVLNYIKSTPAWKGASDVVDITTAMAEITLFTAARSLQGREVRQKLNADFAKLYHDLDLVLATDQGFSPINFLFPGLPLPRNRRRDAAHVKMRDVYLGIIKERRKLDPESDGEQDMIWNLMHCRYKNGTPISDKEIAHMMITLLMGGQHSSSSAGSWIMLRLAAHPDIAEELFHEQMQNLGQGGGKKGDRLPPLQYPDLDKLPLLRNVVKETLRLHGSIHTILRKVKNPLPVAGTPYVIGNDKVLLSSPMVTSTSEEFFRDAKSWNPHRWDDKPEDGDGEEQVVDYGYGATTSGSKSPYLPFGAGRHRCIGEKFAYLNLGVIVGTMVRNFKFSTVSGRERRCAAHGSYVHVCAAAAAFFCSFRAGGVRLRSTGSVF</sequence>
<evidence type="ECO:0000256" key="8">
    <source>
        <dbReference type="SAM" id="Phobius"/>
    </source>
</evidence>
<evidence type="ECO:0000256" key="2">
    <source>
        <dbReference type="ARBA" id="ARBA00010617"/>
    </source>
</evidence>
<comment type="caution">
    <text evidence="9">The sequence shown here is derived from an EMBL/GenBank/DDBJ whole genome shotgun (WGS) entry which is preliminary data.</text>
</comment>
<dbReference type="Gene3D" id="1.10.630.10">
    <property type="entry name" value="Cytochrome P450"/>
    <property type="match status" value="1"/>
</dbReference>
<dbReference type="InterPro" id="IPR036396">
    <property type="entry name" value="Cyt_P450_sf"/>
</dbReference>
<dbReference type="SUPFAM" id="SSF48264">
    <property type="entry name" value="Cytochrome P450"/>
    <property type="match status" value="1"/>
</dbReference>
<feature type="transmembrane region" description="Helical" evidence="8">
    <location>
        <begin position="12"/>
        <end position="32"/>
    </location>
</feature>
<protein>
    <submittedName>
        <fullName evidence="9">Cytochrome P450- family 51 (Sterol 14-demethylase)</fullName>
    </submittedName>
</protein>
<keyword evidence="7" id="KW-0560">Oxidoreductase</keyword>
<gene>
    <name evidence="9" type="ORF">PG991_015562</name>
</gene>
<name>A0ABR1R2P0_9PEZI</name>
<keyword evidence="6 7" id="KW-0503">Monooxygenase</keyword>
<accession>A0ABR1R2P0</accession>
<dbReference type="PANTHER" id="PTHR24304:SF2">
    <property type="entry name" value="24-HYDROXYCHOLESTEROL 7-ALPHA-HYDROXYLASE"/>
    <property type="match status" value="1"/>
</dbReference>
<dbReference type="InterPro" id="IPR017972">
    <property type="entry name" value="Cyt_P450_CS"/>
</dbReference>
<keyword evidence="8" id="KW-1133">Transmembrane helix</keyword>
<dbReference type="InterPro" id="IPR050529">
    <property type="entry name" value="CYP450_sterol_14alpha_dmase"/>
</dbReference>
<keyword evidence="3 7" id="KW-0349">Heme</keyword>
<dbReference type="Proteomes" id="UP001396898">
    <property type="component" value="Unassembled WGS sequence"/>
</dbReference>
<evidence type="ECO:0000256" key="4">
    <source>
        <dbReference type="ARBA" id="ARBA00022723"/>
    </source>
</evidence>
<dbReference type="InterPro" id="IPR001128">
    <property type="entry name" value="Cyt_P450"/>
</dbReference>
<evidence type="ECO:0000256" key="7">
    <source>
        <dbReference type="RuleBase" id="RU000461"/>
    </source>
</evidence>
<proteinExistence type="inferred from homology"/>
<keyword evidence="4 7" id="KW-0479">Metal-binding</keyword>
<keyword evidence="8" id="KW-0472">Membrane</keyword>
<evidence type="ECO:0000256" key="6">
    <source>
        <dbReference type="ARBA" id="ARBA00023033"/>
    </source>
</evidence>
<evidence type="ECO:0000313" key="10">
    <source>
        <dbReference type="Proteomes" id="UP001396898"/>
    </source>
</evidence>
<keyword evidence="5 7" id="KW-0408">Iron</keyword>
<dbReference type="CDD" id="cd11042">
    <property type="entry name" value="CYP51-like"/>
    <property type="match status" value="1"/>
</dbReference>
<dbReference type="PANTHER" id="PTHR24304">
    <property type="entry name" value="CYTOCHROME P450 FAMILY 7"/>
    <property type="match status" value="1"/>
</dbReference>
<dbReference type="PRINTS" id="PR00465">
    <property type="entry name" value="EP450IV"/>
</dbReference>
<keyword evidence="10" id="KW-1185">Reference proteome</keyword>
<evidence type="ECO:0000313" key="9">
    <source>
        <dbReference type="EMBL" id="KAK7996095.1"/>
    </source>
</evidence>
<evidence type="ECO:0000256" key="1">
    <source>
        <dbReference type="ARBA" id="ARBA00001971"/>
    </source>
</evidence>
<evidence type="ECO:0000256" key="3">
    <source>
        <dbReference type="ARBA" id="ARBA00022617"/>
    </source>
</evidence>
<keyword evidence="8" id="KW-0812">Transmembrane</keyword>
<dbReference type="PRINTS" id="PR00385">
    <property type="entry name" value="P450"/>
</dbReference>
<reference evidence="9 10" key="1">
    <citation type="submission" date="2023-01" db="EMBL/GenBank/DDBJ databases">
        <title>Analysis of 21 Apiospora genomes using comparative genomics revels a genus with tremendous synthesis potential of carbohydrate active enzymes and secondary metabolites.</title>
        <authorList>
            <person name="Sorensen T."/>
        </authorList>
    </citation>
    <scope>NUCLEOTIDE SEQUENCE [LARGE SCALE GENOMIC DNA]</scope>
    <source>
        <strain evidence="9 10">CBS 20057</strain>
    </source>
</reference>
<evidence type="ECO:0000256" key="5">
    <source>
        <dbReference type="ARBA" id="ARBA00023004"/>
    </source>
</evidence>
<dbReference type="InterPro" id="IPR002403">
    <property type="entry name" value="Cyt_P450_E_grp-IV"/>
</dbReference>